<gene>
    <name evidence="1" type="ORF">HIM_11420</name>
</gene>
<evidence type="ECO:0000313" key="2">
    <source>
        <dbReference type="Proteomes" id="UP000054481"/>
    </source>
</evidence>
<accession>A0A0F7ZWL6</accession>
<dbReference type="SUPFAM" id="SSF52540">
    <property type="entry name" value="P-loop containing nucleoside triphosphate hydrolases"/>
    <property type="match status" value="1"/>
</dbReference>
<protein>
    <recommendedName>
        <fullName evidence="3">Sulfotransferase domain-containing protein</fullName>
    </recommendedName>
</protein>
<dbReference type="AlphaFoldDB" id="A0A0F7ZWL6"/>
<proteinExistence type="predicted"/>
<evidence type="ECO:0008006" key="3">
    <source>
        <dbReference type="Google" id="ProtNLM"/>
    </source>
</evidence>
<dbReference type="Proteomes" id="UP000054481">
    <property type="component" value="Unassembled WGS sequence"/>
</dbReference>
<dbReference type="OrthoDB" id="3650366at2759"/>
<evidence type="ECO:0000313" key="1">
    <source>
        <dbReference type="EMBL" id="KJZ69187.1"/>
    </source>
</evidence>
<organism evidence="1 2">
    <name type="scientific">Hirsutella minnesotensis 3608</name>
    <dbReference type="NCBI Taxonomy" id="1043627"/>
    <lineage>
        <taxon>Eukaryota</taxon>
        <taxon>Fungi</taxon>
        <taxon>Dikarya</taxon>
        <taxon>Ascomycota</taxon>
        <taxon>Pezizomycotina</taxon>
        <taxon>Sordariomycetes</taxon>
        <taxon>Hypocreomycetidae</taxon>
        <taxon>Hypocreales</taxon>
        <taxon>Ophiocordycipitaceae</taxon>
        <taxon>Hirsutella</taxon>
    </lineage>
</organism>
<dbReference type="InterPro" id="IPR027417">
    <property type="entry name" value="P-loop_NTPase"/>
</dbReference>
<keyword evidence="2" id="KW-1185">Reference proteome</keyword>
<dbReference type="EMBL" id="KQ030751">
    <property type="protein sequence ID" value="KJZ69187.1"/>
    <property type="molecule type" value="Genomic_DNA"/>
</dbReference>
<dbReference type="Gene3D" id="3.40.50.300">
    <property type="entry name" value="P-loop containing nucleotide triphosphate hydrolases"/>
    <property type="match status" value="1"/>
</dbReference>
<sequence length="231" mass="27094">MFIKNHIFQLCEPTRFWPATSEQRAASEAFNIAPDHRSPMRTSPSFFPDAVLASFIPIFLIRHPALVIESWYKAESCVEPASIFVQTWAIPKGFELSRKLHDWYLARCPDRWERNVGPGPFHPIVVEADDILEQSVIPKLCEMCNMDPRQVPSEWNTKARTNDRHLWAKMRGLWTSTRIDKSRTSKGLNMEDKYQQWKNEFGLAIADRFLEYVRNDMEDYLYLKARKVEAI</sequence>
<dbReference type="PANTHER" id="PTHR48312:SF1">
    <property type="entry name" value="SULFOTRANSFERASE"/>
    <property type="match status" value="1"/>
</dbReference>
<reference evidence="1 2" key="1">
    <citation type="journal article" date="2014" name="Genome Biol. Evol.">
        <title>Comparative genomics and transcriptomics analyses reveal divergent lifestyle features of nematode endoparasitic fungus Hirsutella minnesotensis.</title>
        <authorList>
            <person name="Lai Y."/>
            <person name="Liu K."/>
            <person name="Zhang X."/>
            <person name="Zhang X."/>
            <person name="Li K."/>
            <person name="Wang N."/>
            <person name="Shu C."/>
            <person name="Wu Y."/>
            <person name="Wang C."/>
            <person name="Bushley K.E."/>
            <person name="Xiang M."/>
            <person name="Liu X."/>
        </authorList>
    </citation>
    <scope>NUCLEOTIDE SEQUENCE [LARGE SCALE GENOMIC DNA]</scope>
    <source>
        <strain evidence="1 2">3608</strain>
    </source>
</reference>
<dbReference type="PANTHER" id="PTHR48312">
    <property type="match status" value="1"/>
</dbReference>
<name>A0A0F7ZWL6_9HYPO</name>